<dbReference type="Gene3D" id="2.40.260.10">
    <property type="entry name" value="Sortase"/>
    <property type="match status" value="1"/>
</dbReference>
<organism evidence="4 5">
    <name type="scientific">Leifsonia kafniensis</name>
    <dbReference type="NCBI Taxonomy" id="475957"/>
    <lineage>
        <taxon>Bacteria</taxon>
        <taxon>Bacillati</taxon>
        <taxon>Actinomycetota</taxon>
        <taxon>Actinomycetes</taxon>
        <taxon>Micrococcales</taxon>
        <taxon>Microbacteriaceae</taxon>
        <taxon>Leifsonia</taxon>
    </lineage>
</organism>
<feature type="transmembrane region" description="Helical" evidence="3">
    <location>
        <begin position="238"/>
        <end position="255"/>
    </location>
</feature>
<keyword evidence="3" id="KW-0812">Transmembrane</keyword>
<dbReference type="NCBIfam" id="TIGR01076">
    <property type="entry name" value="sortase_fam"/>
    <property type="match status" value="1"/>
</dbReference>
<proteinExistence type="predicted"/>
<dbReference type="Proteomes" id="UP001501803">
    <property type="component" value="Unassembled WGS sequence"/>
</dbReference>
<reference evidence="5" key="1">
    <citation type="journal article" date="2019" name="Int. J. Syst. Evol. Microbiol.">
        <title>The Global Catalogue of Microorganisms (GCM) 10K type strain sequencing project: providing services to taxonomists for standard genome sequencing and annotation.</title>
        <authorList>
            <consortium name="The Broad Institute Genomics Platform"/>
            <consortium name="The Broad Institute Genome Sequencing Center for Infectious Disease"/>
            <person name="Wu L."/>
            <person name="Ma J."/>
        </authorList>
    </citation>
    <scope>NUCLEOTIDE SEQUENCE [LARGE SCALE GENOMIC DNA]</scope>
    <source>
        <strain evidence="5">JCM 17021</strain>
    </source>
</reference>
<keyword evidence="1" id="KW-0378">Hydrolase</keyword>
<evidence type="ECO:0000313" key="4">
    <source>
        <dbReference type="EMBL" id="GAA3893902.1"/>
    </source>
</evidence>
<feature type="compositionally biased region" description="Low complexity" evidence="2">
    <location>
        <begin position="218"/>
        <end position="235"/>
    </location>
</feature>
<dbReference type="EMBL" id="BAABCN010000017">
    <property type="protein sequence ID" value="GAA3893902.1"/>
    <property type="molecule type" value="Genomic_DNA"/>
</dbReference>
<feature type="compositionally biased region" description="Polar residues" evidence="2">
    <location>
        <begin position="277"/>
        <end position="286"/>
    </location>
</feature>
<feature type="region of interest" description="Disordered" evidence="2">
    <location>
        <begin position="259"/>
        <end position="286"/>
    </location>
</feature>
<dbReference type="InterPro" id="IPR042002">
    <property type="entry name" value="Sortase_C"/>
</dbReference>
<keyword evidence="3" id="KW-0472">Membrane</keyword>
<evidence type="ECO:0000256" key="3">
    <source>
        <dbReference type="SAM" id="Phobius"/>
    </source>
</evidence>
<name>A0ABP7L648_9MICO</name>
<evidence type="ECO:0000313" key="5">
    <source>
        <dbReference type="Proteomes" id="UP001501803"/>
    </source>
</evidence>
<sequence>MLLYPTAAAWFSDRIHATEVSGYVAQVENLRPADQQKLLDDAHAFNAALPSGPIRDPFTLNSAGEQSDIGSGADAYEAALNLDSDGVMGRIDIPTIDVHLPIFHGTSEETLAKGVGNLFGSALPVGGESTHSVLTAHSGFVTATLFDDLKTMKTGDVFSITVVNETIYYEVDQILTVLPDETEALRRVDGNDYVTLITCTPTGVNTHRLLVRGERIEAPAQTDATTTTQPSDTTDPGLPWWALAIVGMAIAAVLLTRRRKEKPRPVPPAAKGHVPEDQSTQQHTST</sequence>
<gene>
    <name evidence="4" type="ORF">GCM10022381_39430</name>
</gene>
<comment type="caution">
    <text evidence="4">The sequence shown here is derived from an EMBL/GenBank/DDBJ whole genome shotgun (WGS) entry which is preliminary data.</text>
</comment>
<keyword evidence="5" id="KW-1185">Reference proteome</keyword>
<keyword evidence="3" id="KW-1133">Transmembrane helix</keyword>
<dbReference type="CDD" id="cd05827">
    <property type="entry name" value="Sortase_C"/>
    <property type="match status" value="1"/>
</dbReference>
<dbReference type="SUPFAM" id="SSF63817">
    <property type="entry name" value="Sortase"/>
    <property type="match status" value="1"/>
</dbReference>
<dbReference type="NCBIfam" id="NF033745">
    <property type="entry name" value="class_C_sortase"/>
    <property type="match status" value="1"/>
</dbReference>
<dbReference type="InterPro" id="IPR023365">
    <property type="entry name" value="Sortase_dom-sf"/>
</dbReference>
<evidence type="ECO:0000256" key="1">
    <source>
        <dbReference type="ARBA" id="ARBA00022801"/>
    </source>
</evidence>
<dbReference type="InterPro" id="IPR005754">
    <property type="entry name" value="Sortase"/>
</dbReference>
<accession>A0ABP7L648</accession>
<dbReference type="Pfam" id="PF04203">
    <property type="entry name" value="Sortase"/>
    <property type="match status" value="1"/>
</dbReference>
<protein>
    <recommendedName>
        <fullName evidence="6">Class C sortase</fullName>
    </recommendedName>
</protein>
<evidence type="ECO:0008006" key="6">
    <source>
        <dbReference type="Google" id="ProtNLM"/>
    </source>
</evidence>
<evidence type="ECO:0000256" key="2">
    <source>
        <dbReference type="SAM" id="MobiDB-lite"/>
    </source>
</evidence>
<feature type="region of interest" description="Disordered" evidence="2">
    <location>
        <begin position="216"/>
        <end position="235"/>
    </location>
</feature>